<evidence type="ECO:0000313" key="2">
    <source>
        <dbReference type="Proteomes" id="UP000700334"/>
    </source>
</evidence>
<keyword evidence="2" id="KW-1185">Reference proteome</keyword>
<dbReference type="AlphaFoldDB" id="A0A8J6DNX9"/>
<dbReference type="OrthoDB" id="1747031at2759"/>
<comment type="caution">
    <text evidence="1">The sequence shown here is derived from an EMBL/GenBank/DDBJ whole genome shotgun (WGS) entry which is preliminary data.</text>
</comment>
<sequence>MPFSTLDSLRCQMEKLLDCNGVLEPLYPCPNGADCTIQSQHPSHFTSTVDNFVKTVRHDEHQDPVE</sequence>
<protein>
    <submittedName>
        <fullName evidence="1">Solute carrier family 25 member 39</fullName>
    </submittedName>
</protein>
<dbReference type="EMBL" id="JAGFMF010011712">
    <property type="protein sequence ID" value="KAG8515181.1"/>
    <property type="molecule type" value="Genomic_DNA"/>
</dbReference>
<proteinExistence type="predicted"/>
<accession>A0A8J6DNX9</accession>
<organism evidence="1 2">
    <name type="scientific">Galemys pyrenaicus</name>
    <name type="common">Iberian desman</name>
    <name type="synonym">Pyrenean desman</name>
    <dbReference type="NCBI Taxonomy" id="202257"/>
    <lineage>
        <taxon>Eukaryota</taxon>
        <taxon>Metazoa</taxon>
        <taxon>Chordata</taxon>
        <taxon>Craniata</taxon>
        <taxon>Vertebrata</taxon>
        <taxon>Euteleostomi</taxon>
        <taxon>Mammalia</taxon>
        <taxon>Eutheria</taxon>
        <taxon>Laurasiatheria</taxon>
        <taxon>Eulipotyphla</taxon>
        <taxon>Talpidae</taxon>
        <taxon>Galemys</taxon>
    </lineage>
</organism>
<name>A0A8J6DNX9_GALPY</name>
<gene>
    <name evidence="1" type="ORF">J0S82_008535</name>
</gene>
<reference evidence="1" key="1">
    <citation type="journal article" date="2021" name="Evol. Appl.">
        <title>The genome of the Pyrenean desman and the effects of bottlenecks and inbreeding on the genomic landscape of an endangered species.</title>
        <authorList>
            <person name="Escoda L."/>
            <person name="Castresana J."/>
        </authorList>
    </citation>
    <scope>NUCLEOTIDE SEQUENCE</scope>
    <source>
        <strain evidence="1">IBE-C5619</strain>
    </source>
</reference>
<evidence type="ECO:0000313" key="1">
    <source>
        <dbReference type="EMBL" id="KAG8515181.1"/>
    </source>
</evidence>
<dbReference type="Proteomes" id="UP000700334">
    <property type="component" value="Unassembled WGS sequence"/>
</dbReference>